<accession>A0ABQ2T039</accession>
<evidence type="ECO:0000256" key="2">
    <source>
        <dbReference type="ARBA" id="ARBA00022729"/>
    </source>
</evidence>
<dbReference type="PANTHER" id="PTHR43649:SF33">
    <property type="entry name" value="POLYGALACTURONAN_RHAMNOGALACTURONAN-BINDING PROTEIN YTCQ"/>
    <property type="match status" value="1"/>
</dbReference>
<dbReference type="Gene3D" id="3.40.190.10">
    <property type="entry name" value="Periplasmic binding protein-like II"/>
    <property type="match status" value="2"/>
</dbReference>
<name>A0ABQ2T039_9DEIO</name>
<protein>
    <recommendedName>
        <fullName evidence="9">Extracellular solute-binding protein</fullName>
    </recommendedName>
</protein>
<evidence type="ECO:0000256" key="4">
    <source>
        <dbReference type="ARBA" id="ARBA00023139"/>
    </source>
</evidence>
<proteinExistence type="predicted"/>
<keyword evidence="1" id="KW-1003">Cell membrane</keyword>
<evidence type="ECO:0000313" key="7">
    <source>
        <dbReference type="EMBL" id="GGS44013.1"/>
    </source>
</evidence>
<sequence>MNARTRTARPLLTRPLLALTAALLAAPAAHAQTDVSAALFAANPEASAPGANWETYDLLRSKLGIDLKFTMLPAGADGDNKLGSLAAANDLPDVFEIRNRSLFYKLVEQGQLAPVSSLLPLMPGRTKDRYSDRKRNALVTVDGTMYGLQDPVTLSRQYGIMVRQDWLDKLNLKAPTTLDEFLVVAKALTERDPDGNGRKDTYGYCGVIDFDTSGILPGLGLGNHFQWVYAAYGVSGNWNYRSGTSFAANLRNPAYRQATDFIRRMAEAKVLDPDWATMKRSDLRNRWQQGKCGMFFESVGGLNAGFANFDANNPKGELRFITPPKGPRGQKGMGTYANAGTLLVVSSKALKAGKGPAIAKFLEWANSGEGYYQLGFGKKGVDYTLKAGIPTVSTTNVNARMTNTQMRWIALNGKTNELKGRYGLIKAKDGRTLNAYTLLMDAHKNGWIDRTGDMLVPAAPNQADIERYVSESIVQFALGQRPLNDANWTAFQNGLKGINFDAYEREAGLTLKKAGFIK</sequence>
<keyword evidence="5" id="KW-0449">Lipoprotein</keyword>
<gene>
    <name evidence="7" type="ORF">GCM10008961_38670</name>
</gene>
<organism evidence="7 8">
    <name type="scientific">Deinococcus knuensis</name>
    <dbReference type="NCBI Taxonomy" id="1837380"/>
    <lineage>
        <taxon>Bacteria</taxon>
        <taxon>Thermotogati</taxon>
        <taxon>Deinococcota</taxon>
        <taxon>Deinococci</taxon>
        <taxon>Deinococcales</taxon>
        <taxon>Deinococcaceae</taxon>
        <taxon>Deinococcus</taxon>
    </lineage>
</organism>
<keyword evidence="4" id="KW-0564">Palmitate</keyword>
<dbReference type="EMBL" id="BMQO01000041">
    <property type="protein sequence ID" value="GGS44013.1"/>
    <property type="molecule type" value="Genomic_DNA"/>
</dbReference>
<dbReference type="InterPro" id="IPR006059">
    <property type="entry name" value="SBP"/>
</dbReference>
<dbReference type="Proteomes" id="UP000620633">
    <property type="component" value="Unassembled WGS sequence"/>
</dbReference>
<comment type="caution">
    <text evidence="7">The sequence shown here is derived from an EMBL/GenBank/DDBJ whole genome shotgun (WGS) entry which is preliminary data.</text>
</comment>
<evidence type="ECO:0000256" key="6">
    <source>
        <dbReference type="SAM" id="SignalP"/>
    </source>
</evidence>
<dbReference type="InterPro" id="IPR050490">
    <property type="entry name" value="Bact_solute-bd_prot1"/>
</dbReference>
<keyword evidence="2 6" id="KW-0732">Signal</keyword>
<keyword evidence="3" id="KW-0472">Membrane</keyword>
<evidence type="ECO:0000256" key="5">
    <source>
        <dbReference type="ARBA" id="ARBA00023288"/>
    </source>
</evidence>
<dbReference type="RefSeq" id="WP_189104566.1">
    <property type="nucleotide sequence ID" value="NZ_BMQO01000041.1"/>
</dbReference>
<evidence type="ECO:0000256" key="1">
    <source>
        <dbReference type="ARBA" id="ARBA00022475"/>
    </source>
</evidence>
<reference evidence="8" key="1">
    <citation type="journal article" date="2019" name="Int. J. Syst. Evol. Microbiol.">
        <title>The Global Catalogue of Microorganisms (GCM) 10K type strain sequencing project: providing services to taxonomists for standard genome sequencing and annotation.</title>
        <authorList>
            <consortium name="The Broad Institute Genomics Platform"/>
            <consortium name="The Broad Institute Genome Sequencing Center for Infectious Disease"/>
            <person name="Wu L."/>
            <person name="Ma J."/>
        </authorList>
    </citation>
    <scope>NUCLEOTIDE SEQUENCE [LARGE SCALE GENOMIC DNA]</scope>
    <source>
        <strain evidence="8">JCM 31406</strain>
    </source>
</reference>
<keyword evidence="8" id="KW-1185">Reference proteome</keyword>
<dbReference type="PANTHER" id="PTHR43649">
    <property type="entry name" value="ARABINOSE-BINDING PROTEIN-RELATED"/>
    <property type="match status" value="1"/>
</dbReference>
<evidence type="ECO:0008006" key="9">
    <source>
        <dbReference type="Google" id="ProtNLM"/>
    </source>
</evidence>
<dbReference type="SUPFAM" id="SSF53850">
    <property type="entry name" value="Periplasmic binding protein-like II"/>
    <property type="match status" value="1"/>
</dbReference>
<evidence type="ECO:0000313" key="8">
    <source>
        <dbReference type="Proteomes" id="UP000620633"/>
    </source>
</evidence>
<dbReference type="Pfam" id="PF13416">
    <property type="entry name" value="SBP_bac_8"/>
    <property type="match status" value="1"/>
</dbReference>
<feature type="signal peptide" evidence="6">
    <location>
        <begin position="1"/>
        <end position="31"/>
    </location>
</feature>
<evidence type="ECO:0000256" key="3">
    <source>
        <dbReference type="ARBA" id="ARBA00023136"/>
    </source>
</evidence>
<feature type="chain" id="PRO_5046023399" description="Extracellular solute-binding protein" evidence="6">
    <location>
        <begin position="32"/>
        <end position="518"/>
    </location>
</feature>